<dbReference type="GO" id="GO:0000987">
    <property type="term" value="F:cis-regulatory region sequence-specific DNA binding"/>
    <property type="evidence" value="ECO:0007669"/>
    <property type="project" value="InterPro"/>
</dbReference>
<accession>A0A9Q1K017</accession>
<dbReference type="GO" id="GO:0045944">
    <property type="term" value="P:positive regulation of transcription by RNA polymerase II"/>
    <property type="evidence" value="ECO:0007669"/>
    <property type="project" value="InterPro"/>
</dbReference>
<gene>
    <name evidence="7" type="ORF">Cgig2_001881</name>
</gene>
<evidence type="ECO:0000313" key="7">
    <source>
        <dbReference type="EMBL" id="KAJ8433952.1"/>
    </source>
</evidence>
<dbReference type="InterPro" id="IPR002100">
    <property type="entry name" value="TF_MADSbox"/>
</dbReference>
<keyword evidence="4" id="KW-0804">Transcription</keyword>
<dbReference type="GO" id="GO:0046983">
    <property type="term" value="F:protein dimerization activity"/>
    <property type="evidence" value="ECO:0007669"/>
    <property type="project" value="InterPro"/>
</dbReference>
<reference evidence="7" key="1">
    <citation type="submission" date="2022-04" db="EMBL/GenBank/DDBJ databases">
        <title>Carnegiea gigantea Genome sequencing and assembly v2.</title>
        <authorList>
            <person name="Copetti D."/>
            <person name="Sanderson M.J."/>
            <person name="Burquez A."/>
            <person name="Wojciechowski M.F."/>
        </authorList>
    </citation>
    <scope>NUCLEOTIDE SEQUENCE</scope>
    <source>
        <strain evidence="7">SGP5-SGP5p</strain>
        <tissue evidence="7">Aerial part</tissue>
    </source>
</reference>
<dbReference type="SUPFAM" id="SSF55455">
    <property type="entry name" value="SRF-like"/>
    <property type="match status" value="1"/>
</dbReference>
<evidence type="ECO:0000256" key="1">
    <source>
        <dbReference type="ARBA" id="ARBA00004123"/>
    </source>
</evidence>
<dbReference type="PROSITE" id="PS50066">
    <property type="entry name" value="MADS_BOX_2"/>
    <property type="match status" value="1"/>
</dbReference>
<dbReference type="Proteomes" id="UP001153076">
    <property type="component" value="Unassembled WGS sequence"/>
</dbReference>
<protein>
    <recommendedName>
        <fullName evidence="6">MADS-box domain-containing protein</fullName>
    </recommendedName>
</protein>
<keyword evidence="2" id="KW-0805">Transcription regulation</keyword>
<feature type="domain" description="MADS-box" evidence="6">
    <location>
        <begin position="1"/>
        <end position="51"/>
    </location>
</feature>
<evidence type="ECO:0000313" key="8">
    <source>
        <dbReference type="Proteomes" id="UP001153076"/>
    </source>
</evidence>
<dbReference type="Gene3D" id="3.40.1810.10">
    <property type="entry name" value="Transcription factor, MADS-box"/>
    <property type="match status" value="1"/>
</dbReference>
<evidence type="ECO:0000256" key="3">
    <source>
        <dbReference type="ARBA" id="ARBA00023125"/>
    </source>
</evidence>
<comment type="subcellular location">
    <subcellularLocation>
        <location evidence="1">Nucleus</location>
    </subcellularLocation>
</comment>
<dbReference type="InterPro" id="IPR050142">
    <property type="entry name" value="MADS-box/MEF2_TF"/>
</dbReference>
<sequence length="283" mass="32784">MGRRKLEMGLIESKKTRLRTFTNRKNGIMKKASELSKLCDVDIGVIIFGPNAEKLHVWPQESQKLNHILRRYQSTSQEERRKRAINVFSDGQKTHLIHNVEQDAIWDDHIDRFSTAQLMELISCLDCKLGIVQERIDLMKRKQDSIHVEEVQSYGCENQEMMMVNTSMEPNAFQWEYQPDDHQYVEQRSAEELMMMNGGSFYNLTNGYAGDCTGLMRMGIQGNHENYYLGQLENMNGNGGGMWNPTPLTCLKWRKAQKQAFRIHIKLCPTQFPSLFCSATFST</sequence>
<dbReference type="EMBL" id="JAKOGI010000511">
    <property type="protein sequence ID" value="KAJ8433952.1"/>
    <property type="molecule type" value="Genomic_DNA"/>
</dbReference>
<dbReference type="OrthoDB" id="601557at2759"/>
<dbReference type="GO" id="GO:0000981">
    <property type="term" value="F:DNA-binding transcription factor activity, RNA polymerase II-specific"/>
    <property type="evidence" value="ECO:0007669"/>
    <property type="project" value="InterPro"/>
</dbReference>
<evidence type="ECO:0000256" key="2">
    <source>
        <dbReference type="ARBA" id="ARBA00023015"/>
    </source>
</evidence>
<comment type="caution">
    <text evidence="7">The sequence shown here is derived from an EMBL/GenBank/DDBJ whole genome shotgun (WGS) entry which is preliminary data.</text>
</comment>
<organism evidence="7 8">
    <name type="scientific">Carnegiea gigantea</name>
    <dbReference type="NCBI Taxonomy" id="171969"/>
    <lineage>
        <taxon>Eukaryota</taxon>
        <taxon>Viridiplantae</taxon>
        <taxon>Streptophyta</taxon>
        <taxon>Embryophyta</taxon>
        <taxon>Tracheophyta</taxon>
        <taxon>Spermatophyta</taxon>
        <taxon>Magnoliopsida</taxon>
        <taxon>eudicotyledons</taxon>
        <taxon>Gunneridae</taxon>
        <taxon>Pentapetalae</taxon>
        <taxon>Caryophyllales</taxon>
        <taxon>Cactineae</taxon>
        <taxon>Cactaceae</taxon>
        <taxon>Cactoideae</taxon>
        <taxon>Echinocereeae</taxon>
        <taxon>Carnegiea</taxon>
    </lineage>
</organism>
<dbReference type="Pfam" id="PF00319">
    <property type="entry name" value="SRF-TF"/>
    <property type="match status" value="1"/>
</dbReference>
<name>A0A9Q1K017_9CARY</name>
<dbReference type="SMART" id="SM00432">
    <property type="entry name" value="MADS"/>
    <property type="match status" value="1"/>
</dbReference>
<keyword evidence="8" id="KW-1185">Reference proteome</keyword>
<dbReference type="CDD" id="cd00266">
    <property type="entry name" value="MADS_SRF_like"/>
    <property type="match status" value="1"/>
</dbReference>
<proteinExistence type="predicted"/>
<evidence type="ECO:0000259" key="6">
    <source>
        <dbReference type="PROSITE" id="PS50066"/>
    </source>
</evidence>
<dbReference type="PANTHER" id="PTHR48019">
    <property type="entry name" value="SERUM RESPONSE FACTOR HOMOLOG"/>
    <property type="match status" value="1"/>
</dbReference>
<evidence type="ECO:0000256" key="5">
    <source>
        <dbReference type="ARBA" id="ARBA00023242"/>
    </source>
</evidence>
<evidence type="ECO:0000256" key="4">
    <source>
        <dbReference type="ARBA" id="ARBA00023163"/>
    </source>
</evidence>
<dbReference type="PRINTS" id="PR00404">
    <property type="entry name" value="MADSDOMAIN"/>
</dbReference>
<dbReference type="InterPro" id="IPR033897">
    <property type="entry name" value="SRF-like_MADS-box"/>
</dbReference>
<dbReference type="InterPro" id="IPR036879">
    <property type="entry name" value="TF_MADSbox_sf"/>
</dbReference>
<keyword evidence="3" id="KW-0238">DNA-binding</keyword>
<dbReference type="AlphaFoldDB" id="A0A9Q1K017"/>
<keyword evidence="5" id="KW-0539">Nucleus</keyword>
<dbReference type="GO" id="GO:0005634">
    <property type="term" value="C:nucleus"/>
    <property type="evidence" value="ECO:0007669"/>
    <property type="project" value="UniProtKB-SubCell"/>
</dbReference>